<keyword evidence="2" id="KW-1185">Reference proteome</keyword>
<proteinExistence type="predicted"/>
<reference evidence="1 2" key="1">
    <citation type="journal article" date="2022" name="Nat. Ecol. Evol.">
        <title>A masculinizing supergene underlies an exaggerated male reproductive morph in a spider.</title>
        <authorList>
            <person name="Hendrickx F."/>
            <person name="De Corte Z."/>
            <person name="Sonet G."/>
            <person name="Van Belleghem S.M."/>
            <person name="Kostlbacher S."/>
            <person name="Vangestel C."/>
        </authorList>
    </citation>
    <scope>NUCLEOTIDE SEQUENCE [LARGE SCALE GENOMIC DNA]</scope>
    <source>
        <strain evidence="1">W744_W776</strain>
    </source>
</reference>
<protein>
    <submittedName>
        <fullName evidence="1">Uncharacterized protein</fullName>
    </submittedName>
</protein>
<organism evidence="1 2">
    <name type="scientific">Oedothorax gibbosus</name>
    <dbReference type="NCBI Taxonomy" id="931172"/>
    <lineage>
        <taxon>Eukaryota</taxon>
        <taxon>Metazoa</taxon>
        <taxon>Ecdysozoa</taxon>
        <taxon>Arthropoda</taxon>
        <taxon>Chelicerata</taxon>
        <taxon>Arachnida</taxon>
        <taxon>Araneae</taxon>
        <taxon>Araneomorphae</taxon>
        <taxon>Entelegynae</taxon>
        <taxon>Araneoidea</taxon>
        <taxon>Linyphiidae</taxon>
        <taxon>Erigoninae</taxon>
        <taxon>Oedothorax</taxon>
    </lineage>
</organism>
<evidence type="ECO:0000313" key="2">
    <source>
        <dbReference type="Proteomes" id="UP000827092"/>
    </source>
</evidence>
<feature type="non-terminal residue" evidence="1">
    <location>
        <position position="1"/>
    </location>
</feature>
<sequence>PQDTDNKVIAKVTSTVCIGQTYHLSHIHSHPSPSCNLTNHLRQADIGAKPFTIHLPAIPVTNSHEIDTSPAPLN</sequence>
<comment type="caution">
    <text evidence="1">The sequence shown here is derived from an EMBL/GenBank/DDBJ whole genome shotgun (WGS) entry which is preliminary data.</text>
</comment>
<name>A0AAV6TFL1_9ARAC</name>
<dbReference type="Proteomes" id="UP000827092">
    <property type="component" value="Unassembled WGS sequence"/>
</dbReference>
<evidence type="ECO:0000313" key="1">
    <source>
        <dbReference type="EMBL" id="KAG8170452.1"/>
    </source>
</evidence>
<dbReference type="EMBL" id="JAFNEN010005424">
    <property type="protein sequence ID" value="KAG8170452.1"/>
    <property type="molecule type" value="Genomic_DNA"/>
</dbReference>
<gene>
    <name evidence="1" type="ORF">JTE90_022537</name>
</gene>
<dbReference type="AlphaFoldDB" id="A0AAV6TFL1"/>
<accession>A0AAV6TFL1</accession>